<sequence length="281" mass="31107">NEQTISSSDTKLLAMKTIPSVRISPPQQLHDSCFDWDDEDRRFALVSAPTIELPGGQSTLNLNHHTMTVSAKREGSLDTGELQGQILLYSTAKLGHEEIMRKLITETSHTRSLLNTRDQTPLLCAIEAGSTLTATLLMEQDPMSLTCKDDIGSSVFHYATEHCNDIVLSRAIALLKRLSSSAAQLTAEMIPWVPLLLEQFVGEDGVDLSVVDDCLRARLAAHRSNHAPVYDQDIVKICVDLKFQLFGNFLYLLILFAQISFVCLYTGVALSSPTPPHSYYD</sequence>
<keyword evidence="1" id="KW-1133">Transmembrane helix</keyword>
<feature type="non-terminal residue" evidence="2">
    <location>
        <position position="1"/>
    </location>
</feature>
<dbReference type="Gene3D" id="1.25.40.20">
    <property type="entry name" value="Ankyrin repeat-containing domain"/>
    <property type="match status" value="1"/>
</dbReference>
<keyword evidence="1" id="KW-0472">Membrane</keyword>
<dbReference type="InterPro" id="IPR036770">
    <property type="entry name" value="Ankyrin_rpt-contain_sf"/>
</dbReference>
<gene>
    <name evidence="2" type="ORF">SMN809_LOCUS49353</name>
</gene>
<evidence type="ECO:0000313" key="2">
    <source>
        <dbReference type="EMBL" id="CAF4850107.1"/>
    </source>
</evidence>
<keyword evidence="1" id="KW-0812">Transmembrane</keyword>
<accession>A0A8S3BNJ6</accession>
<dbReference type="SUPFAM" id="SSF48403">
    <property type="entry name" value="Ankyrin repeat"/>
    <property type="match status" value="1"/>
</dbReference>
<comment type="caution">
    <text evidence="2">The sequence shown here is derived from an EMBL/GenBank/DDBJ whole genome shotgun (WGS) entry which is preliminary data.</text>
</comment>
<dbReference type="EMBL" id="CAJOBI010160777">
    <property type="protein sequence ID" value="CAF4850107.1"/>
    <property type="molecule type" value="Genomic_DNA"/>
</dbReference>
<name>A0A8S3BNJ6_9BILA</name>
<proteinExistence type="predicted"/>
<evidence type="ECO:0000313" key="3">
    <source>
        <dbReference type="Proteomes" id="UP000676336"/>
    </source>
</evidence>
<dbReference type="AlphaFoldDB" id="A0A8S3BNJ6"/>
<dbReference type="Proteomes" id="UP000676336">
    <property type="component" value="Unassembled WGS sequence"/>
</dbReference>
<evidence type="ECO:0000256" key="1">
    <source>
        <dbReference type="SAM" id="Phobius"/>
    </source>
</evidence>
<evidence type="ECO:0008006" key="4">
    <source>
        <dbReference type="Google" id="ProtNLM"/>
    </source>
</evidence>
<feature type="transmembrane region" description="Helical" evidence="1">
    <location>
        <begin position="249"/>
        <end position="270"/>
    </location>
</feature>
<protein>
    <recommendedName>
        <fullName evidence="4">ANK_REP_REGION domain-containing protein</fullName>
    </recommendedName>
</protein>
<reference evidence="2" key="1">
    <citation type="submission" date="2021-02" db="EMBL/GenBank/DDBJ databases">
        <authorList>
            <person name="Nowell W R."/>
        </authorList>
    </citation>
    <scope>NUCLEOTIDE SEQUENCE</scope>
</reference>
<organism evidence="2 3">
    <name type="scientific">Rotaria magnacalcarata</name>
    <dbReference type="NCBI Taxonomy" id="392030"/>
    <lineage>
        <taxon>Eukaryota</taxon>
        <taxon>Metazoa</taxon>
        <taxon>Spiralia</taxon>
        <taxon>Gnathifera</taxon>
        <taxon>Rotifera</taxon>
        <taxon>Eurotatoria</taxon>
        <taxon>Bdelloidea</taxon>
        <taxon>Philodinida</taxon>
        <taxon>Philodinidae</taxon>
        <taxon>Rotaria</taxon>
    </lineage>
</organism>